<dbReference type="InterPro" id="IPR013740">
    <property type="entry name" value="Redoxin"/>
</dbReference>
<dbReference type="SUPFAM" id="SSF52833">
    <property type="entry name" value="Thioredoxin-like"/>
    <property type="match status" value="1"/>
</dbReference>
<dbReference type="Gene3D" id="3.40.30.10">
    <property type="entry name" value="Glutaredoxin"/>
    <property type="match status" value="1"/>
</dbReference>
<name>A0A381NT11_9ZZZZ</name>
<gene>
    <name evidence="2" type="ORF">METZ01_LOCUS10640</name>
</gene>
<evidence type="ECO:0000313" key="2">
    <source>
        <dbReference type="EMBL" id="SUZ57786.1"/>
    </source>
</evidence>
<dbReference type="PROSITE" id="PS51352">
    <property type="entry name" value="THIOREDOXIN_2"/>
    <property type="match status" value="1"/>
</dbReference>
<dbReference type="InterPro" id="IPR013766">
    <property type="entry name" value="Thioredoxin_domain"/>
</dbReference>
<dbReference type="EMBL" id="UINC01000578">
    <property type="protein sequence ID" value="SUZ57786.1"/>
    <property type="molecule type" value="Genomic_DNA"/>
</dbReference>
<dbReference type="CDD" id="cd02966">
    <property type="entry name" value="TlpA_like_family"/>
    <property type="match status" value="1"/>
</dbReference>
<reference evidence="2" key="1">
    <citation type="submission" date="2018-05" db="EMBL/GenBank/DDBJ databases">
        <authorList>
            <person name="Lanie J.A."/>
            <person name="Ng W.-L."/>
            <person name="Kazmierczak K.M."/>
            <person name="Andrzejewski T.M."/>
            <person name="Davidsen T.M."/>
            <person name="Wayne K.J."/>
            <person name="Tettelin H."/>
            <person name="Glass J.I."/>
            <person name="Rusch D."/>
            <person name="Podicherti R."/>
            <person name="Tsui H.-C.T."/>
            <person name="Winkler M.E."/>
        </authorList>
    </citation>
    <scope>NUCLEOTIDE SEQUENCE</scope>
</reference>
<dbReference type="PANTHER" id="PTHR42852:SF17">
    <property type="entry name" value="THIOREDOXIN-LIKE PROTEIN HI_1115"/>
    <property type="match status" value="1"/>
</dbReference>
<dbReference type="InterPro" id="IPR050553">
    <property type="entry name" value="Thioredoxin_ResA/DsbE_sf"/>
</dbReference>
<dbReference type="Pfam" id="PF08534">
    <property type="entry name" value="Redoxin"/>
    <property type="match status" value="1"/>
</dbReference>
<sequence>MRANVCILRLAIIATLAVPGPIWAQVAGEGSVSLPFGSVGPGAALQDLEGNSVDLIDYIKGTPALIEFWASWCEQCEVLQPQLDRIQAEHGEQMKIVAVAVGVAQSLRRVKRHFEDHNPGYPYLYDARGAAVRAYNAQTTSIVVMLDSDGKVVYTGVGTSQDLVGAAQELLKR</sequence>
<protein>
    <recommendedName>
        <fullName evidence="1">Thioredoxin domain-containing protein</fullName>
    </recommendedName>
</protein>
<dbReference type="InterPro" id="IPR036249">
    <property type="entry name" value="Thioredoxin-like_sf"/>
</dbReference>
<evidence type="ECO:0000259" key="1">
    <source>
        <dbReference type="PROSITE" id="PS51352"/>
    </source>
</evidence>
<feature type="domain" description="Thioredoxin" evidence="1">
    <location>
        <begin position="34"/>
        <end position="172"/>
    </location>
</feature>
<dbReference type="PANTHER" id="PTHR42852">
    <property type="entry name" value="THIOL:DISULFIDE INTERCHANGE PROTEIN DSBE"/>
    <property type="match status" value="1"/>
</dbReference>
<proteinExistence type="predicted"/>
<accession>A0A381NT11</accession>
<dbReference type="AlphaFoldDB" id="A0A381NT11"/>
<dbReference type="GO" id="GO:0016491">
    <property type="term" value="F:oxidoreductase activity"/>
    <property type="evidence" value="ECO:0007669"/>
    <property type="project" value="InterPro"/>
</dbReference>
<organism evidence="2">
    <name type="scientific">marine metagenome</name>
    <dbReference type="NCBI Taxonomy" id="408172"/>
    <lineage>
        <taxon>unclassified sequences</taxon>
        <taxon>metagenomes</taxon>
        <taxon>ecological metagenomes</taxon>
    </lineage>
</organism>